<dbReference type="InterPro" id="IPR051402">
    <property type="entry name" value="KPR-Related"/>
</dbReference>
<keyword evidence="9" id="KW-0566">Pantothenate biosynthesis</keyword>
<comment type="catalytic activity">
    <reaction evidence="8 9">
        <text>(R)-pantoate + NADP(+) = 2-dehydropantoate + NADPH + H(+)</text>
        <dbReference type="Rhea" id="RHEA:16233"/>
        <dbReference type="ChEBI" id="CHEBI:11561"/>
        <dbReference type="ChEBI" id="CHEBI:15378"/>
        <dbReference type="ChEBI" id="CHEBI:15980"/>
        <dbReference type="ChEBI" id="CHEBI:57783"/>
        <dbReference type="ChEBI" id="CHEBI:58349"/>
        <dbReference type="EC" id="1.1.1.169"/>
    </reaction>
</comment>
<dbReference type="SUPFAM" id="SSF48179">
    <property type="entry name" value="6-phosphogluconate dehydrogenase C-terminal domain-like"/>
    <property type="match status" value="1"/>
</dbReference>
<evidence type="ECO:0000259" key="10">
    <source>
        <dbReference type="Pfam" id="PF02558"/>
    </source>
</evidence>
<evidence type="ECO:0000256" key="9">
    <source>
        <dbReference type="RuleBase" id="RU362068"/>
    </source>
</evidence>
<dbReference type="SUPFAM" id="SSF51735">
    <property type="entry name" value="NAD(P)-binding Rossmann-fold domains"/>
    <property type="match status" value="1"/>
</dbReference>
<dbReference type="NCBIfam" id="TIGR00745">
    <property type="entry name" value="apbA_panE"/>
    <property type="match status" value="1"/>
</dbReference>
<dbReference type="InterPro" id="IPR003710">
    <property type="entry name" value="ApbA"/>
</dbReference>
<reference evidence="12 13" key="1">
    <citation type="submission" date="2009-04" db="EMBL/GenBank/DDBJ databases">
        <authorList>
            <person name="Sebastian Y."/>
            <person name="Madupu R."/>
            <person name="Durkin A.S."/>
            <person name="Torralba M."/>
            <person name="Methe B."/>
            <person name="Sutton G.G."/>
            <person name="Strausberg R.L."/>
            <person name="Nelson K.E."/>
        </authorList>
    </citation>
    <scope>NUCLEOTIDE SEQUENCE [LARGE SCALE GENOMIC DNA]</scope>
    <source>
        <strain evidence="13">ATCC 35406 / BCRC 14492 / JCM 8526 / NCTC 13058 / HG 370</strain>
    </source>
</reference>
<proteinExistence type="inferred from homology"/>
<evidence type="ECO:0000256" key="7">
    <source>
        <dbReference type="ARBA" id="ARBA00032024"/>
    </source>
</evidence>
<keyword evidence="13" id="KW-1185">Reference proteome</keyword>
<dbReference type="Gene3D" id="3.40.50.720">
    <property type="entry name" value="NAD(P)-binding Rossmann-like Domain"/>
    <property type="match status" value="1"/>
</dbReference>
<evidence type="ECO:0000256" key="3">
    <source>
        <dbReference type="ARBA" id="ARBA00013014"/>
    </source>
</evidence>
<dbReference type="RefSeq" id="WP_004332200.1">
    <property type="nucleotide sequence ID" value="NZ_ACNN01000005.1"/>
</dbReference>
<name>C3J872_POREA</name>
<dbReference type="InterPro" id="IPR008927">
    <property type="entry name" value="6-PGluconate_DH-like_C_sf"/>
</dbReference>
<organism evidence="12 13">
    <name type="scientific">Porphyromonas endodontalis (strain ATCC 35406 / DSM 24491 / JCM 8526 / CCUG 16442 / BCRC 14492 / NCTC 13058 / HG 370)</name>
    <name type="common">Bacteroides endodontalis</name>
    <dbReference type="NCBI Taxonomy" id="553175"/>
    <lineage>
        <taxon>Bacteria</taxon>
        <taxon>Pseudomonadati</taxon>
        <taxon>Bacteroidota</taxon>
        <taxon>Bacteroidia</taxon>
        <taxon>Bacteroidales</taxon>
        <taxon>Porphyromonadaceae</taxon>
        <taxon>Porphyromonas</taxon>
    </lineage>
</organism>
<comment type="caution">
    <text evidence="12">The sequence shown here is derived from an EMBL/GenBank/DDBJ whole genome shotgun (WGS) entry which is preliminary data.</text>
</comment>
<dbReference type="Pfam" id="PF08546">
    <property type="entry name" value="ApbA_C"/>
    <property type="match status" value="1"/>
</dbReference>
<evidence type="ECO:0000313" key="13">
    <source>
        <dbReference type="Proteomes" id="UP000004295"/>
    </source>
</evidence>
<sequence>MSQPMHIVVSGLGAIGGYYGGMLAAYTEQMQALHTSFFMRPGEHLEQVKSQGLHISSPTIDSTVHPYRVSSVASELPTADVLFLATKSYDALENIEQLRPIITPSTAIVPLHNGLDVPPAIHQALPDNLILPGVCHITGRRTAPGEIVVRSDSNVLKFGASEALNSRISMAEWATAEWLYTLMQAAGIKCRLYREMAPYLREKFLMLSPSAAATAYFDMPIGRVQDEHNEEFRALMSELASLYRVAGWEQDLFLEEKGYRAVEKMPREATTSMHSDILVGHRSELESLVGYVVREGQRLGVPTPLYRKMYHALLERIASASI</sequence>
<dbReference type="InterPro" id="IPR036291">
    <property type="entry name" value="NAD(P)-bd_dom_sf"/>
</dbReference>
<dbReference type="GeneID" id="93365621"/>
<dbReference type="GO" id="GO:0008677">
    <property type="term" value="F:2-dehydropantoate 2-reductase activity"/>
    <property type="evidence" value="ECO:0007669"/>
    <property type="project" value="UniProtKB-EC"/>
</dbReference>
<evidence type="ECO:0000256" key="6">
    <source>
        <dbReference type="ARBA" id="ARBA00023002"/>
    </source>
</evidence>
<evidence type="ECO:0000256" key="5">
    <source>
        <dbReference type="ARBA" id="ARBA00022857"/>
    </source>
</evidence>
<evidence type="ECO:0000313" key="12">
    <source>
        <dbReference type="EMBL" id="EEN83733.1"/>
    </source>
</evidence>
<comment type="similarity">
    <text evidence="2 9">Belongs to the ketopantoate reductase family.</text>
</comment>
<dbReference type="Pfam" id="PF02558">
    <property type="entry name" value="ApbA"/>
    <property type="match status" value="1"/>
</dbReference>
<feature type="domain" description="Ketopantoate reductase N-terminal" evidence="10">
    <location>
        <begin position="7"/>
        <end position="160"/>
    </location>
</feature>
<dbReference type="AlphaFoldDB" id="C3J872"/>
<dbReference type="GO" id="GO:0005737">
    <property type="term" value="C:cytoplasm"/>
    <property type="evidence" value="ECO:0007669"/>
    <property type="project" value="TreeGrafter"/>
</dbReference>
<evidence type="ECO:0000256" key="4">
    <source>
        <dbReference type="ARBA" id="ARBA00019465"/>
    </source>
</evidence>
<evidence type="ECO:0000256" key="2">
    <source>
        <dbReference type="ARBA" id="ARBA00007870"/>
    </source>
</evidence>
<dbReference type="InterPro" id="IPR013328">
    <property type="entry name" value="6PGD_dom2"/>
</dbReference>
<dbReference type="PANTHER" id="PTHR21708:SF26">
    <property type="entry name" value="2-DEHYDROPANTOATE 2-REDUCTASE"/>
    <property type="match status" value="1"/>
</dbReference>
<evidence type="ECO:0000256" key="8">
    <source>
        <dbReference type="ARBA" id="ARBA00048793"/>
    </source>
</evidence>
<feature type="domain" description="Ketopantoate reductase C-terminal" evidence="11">
    <location>
        <begin position="200"/>
        <end position="313"/>
    </location>
</feature>
<dbReference type="PANTHER" id="PTHR21708">
    <property type="entry name" value="PROBABLE 2-DEHYDROPANTOATE 2-REDUCTASE"/>
    <property type="match status" value="1"/>
</dbReference>
<evidence type="ECO:0000256" key="1">
    <source>
        <dbReference type="ARBA" id="ARBA00004994"/>
    </source>
</evidence>
<dbReference type="InterPro" id="IPR013752">
    <property type="entry name" value="KPA_reductase"/>
</dbReference>
<dbReference type="Gene3D" id="1.10.1040.10">
    <property type="entry name" value="N-(1-d-carboxylethyl)-l-norvaline Dehydrogenase, domain 2"/>
    <property type="match status" value="1"/>
</dbReference>
<dbReference type="GO" id="GO:0015940">
    <property type="term" value="P:pantothenate biosynthetic process"/>
    <property type="evidence" value="ECO:0007669"/>
    <property type="project" value="UniProtKB-UniPathway"/>
</dbReference>
<protein>
    <recommendedName>
        <fullName evidence="4 9">2-dehydropantoate 2-reductase</fullName>
        <ecNumber evidence="3 9">1.1.1.169</ecNumber>
    </recommendedName>
    <alternativeName>
        <fullName evidence="7 9">Ketopantoate reductase</fullName>
    </alternativeName>
</protein>
<dbReference type="EMBL" id="ACNN01000005">
    <property type="protein sequence ID" value="EEN83733.1"/>
    <property type="molecule type" value="Genomic_DNA"/>
</dbReference>
<comment type="pathway">
    <text evidence="1 9">Cofactor biosynthesis; (R)-pantothenate biosynthesis; (R)-pantoate from 3-methyl-2-oxobutanoate: step 2/2.</text>
</comment>
<comment type="function">
    <text evidence="9">Catalyzes the NADPH-dependent reduction of ketopantoate into pantoic acid.</text>
</comment>
<dbReference type="STRING" id="553175.POREN0001_1316"/>
<gene>
    <name evidence="12" type="primary">panE</name>
    <name evidence="12" type="ORF">POREN0001_1316</name>
</gene>
<dbReference type="UniPathway" id="UPA00028">
    <property type="reaction ID" value="UER00004"/>
</dbReference>
<dbReference type="EC" id="1.1.1.169" evidence="3 9"/>
<dbReference type="eggNOG" id="COG1893">
    <property type="taxonomic scope" value="Bacteria"/>
</dbReference>
<keyword evidence="5 9" id="KW-0521">NADP</keyword>
<dbReference type="InterPro" id="IPR013332">
    <property type="entry name" value="KPR_N"/>
</dbReference>
<dbReference type="Proteomes" id="UP000004295">
    <property type="component" value="Unassembled WGS sequence"/>
</dbReference>
<keyword evidence="6 9" id="KW-0560">Oxidoreductase</keyword>
<evidence type="ECO:0000259" key="11">
    <source>
        <dbReference type="Pfam" id="PF08546"/>
    </source>
</evidence>
<accession>C3J872</accession>